<reference evidence="1" key="1">
    <citation type="submission" date="2024-02" db="EMBL/GenBank/DDBJ databases">
        <title>Metagenome Assembled Genome of Zalaria obscura JY119.</title>
        <authorList>
            <person name="Vighnesh L."/>
            <person name="Jagadeeshwari U."/>
            <person name="Venkata Ramana C."/>
            <person name="Sasikala C."/>
        </authorList>
    </citation>
    <scope>NUCLEOTIDE SEQUENCE</scope>
    <source>
        <strain evidence="1">JY119</strain>
    </source>
</reference>
<organism evidence="1 2">
    <name type="scientific">Zalaria obscura</name>
    <dbReference type="NCBI Taxonomy" id="2024903"/>
    <lineage>
        <taxon>Eukaryota</taxon>
        <taxon>Fungi</taxon>
        <taxon>Dikarya</taxon>
        <taxon>Ascomycota</taxon>
        <taxon>Pezizomycotina</taxon>
        <taxon>Dothideomycetes</taxon>
        <taxon>Dothideomycetidae</taxon>
        <taxon>Dothideales</taxon>
        <taxon>Zalariaceae</taxon>
        <taxon>Zalaria</taxon>
    </lineage>
</organism>
<dbReference type="EMBL" id="JAMKPW020000011">
    <property type="protein sequence ID" value="KAK8213259.1"/>
    <property type="molecule type" value="Genomic_DNA"/>
</dbReference>
<comment type="caution">
    <text evidence="1">The sequence shown here is derived from an EMBL/GenBank/DDBJ whole genome shotgun (WGS) entry which is preliminary data.</text>
</comment>
<gene>
    <name evidence="1" type="ORF">M8818_002557</name>
</gene>
<keyword evidence="2" id="KW-1185">Reference proteome</keyword>
<protein>
    <submittedName>
        <fullName evidence="1">Uncharacterized protein</fullName>
    </submittedName>
</protein>
<sequence>MTTYIPSMTLPSFLFEQPAAAILLPVALGTGVGFSTRPSETQKTYLSLKQPPLRPPPQVFGPMWTVLYASMGYAAYRAWTTGANSFDPRKEALAKHGATLYTIQLALNLIWMPLFFRFKRPIEATVDIVALTGVTGYLAYIWGQVDEVAGWALAPYVAWLGFATYLSAGAGYLNNWDFGDKEKPTYTKTHHTKRPRAEGRCELCTTRSTADTALIDQVWRTWKLAAVFRVPSAHRLFVLPSGHCLRPQRKGRPLERESVTRPIRARDPREKGIQATTRFSKWRTRVVRSSDPDEGSKRPPRLSSL</sequence>
<dbReference type="Proteomes" id="UP001320706">
    <property type="component" value="Unassembled WGS sequence"/>
</dbReference>
<proteinExistence type="predicted"/>
<evidence type="ECO:0000313" key="1">
    <source>
        <dbReference type="EMBL" id="KAK8213259.1"/>
    </source>
</evidence>
<evidence type="ECO:0000313" key="2">
    <source>
        <dbReference type="Proteomes" id="UP001320706"/>
    </source>
</evidence>
<accession>A0ACC3SJC5</accession>
<name>A0ACC3SJC5_9PEZI</name>